<feature type="transmembrane region" description="Helical" evidence="1">
    <location>
        <begin position="6"/>
        <end position="25"/>
    </location>
</feature>
<reference evidence="2 3" key="1">
    <citation type="submission" date="2023-07" db="EMBL/GenBank/DDBJ databases">
        <title>Genomic Encyclopedia of Type Strains, Phase IV (KMG-IV): sequencing the most valuable type-strain genomes for metagenomic binning, comparative biology and taxonomic classification.</title>
        <authorList>
            <person name="Goeker M."/>
        </authorList>
    </citation>
    <scope>NUCLEOTIDE SEQUENCE [LARGE SCALE GENOMIC DNA]</scope>
    <source>
        <strain evidence="2 3">DSM 1112</strain>
    </source>
</reference>
<dbReference type="Proteomes" id="UP001230207">
    <property type="component" value="Unassembled WGS sequence"/>
</dbReference>
<keyword evidence="1" id="KW-1133">Transmembrane helix</keyword>
<evidence type="ECO:0000256" key="1">
    <source>
        <dbReference type="SAM" id="Phobius"/>
    </source>
</evidence>
<accession>A0ABU0BQ82</accession>
<keyword evidence="1" id="KW-0812">Transmembrane</keyword>
<evidence type="ECO:0000313" key="2">
    <source>
        <dbReference type="EMBL" id="MDQ0320396.1"/>
    </source>
</evidence>
<proteinExistence type="predicted"/>
<dbReference type="RefSeq" id="WP_307230116.1">
    <property type="nucleotide sequence ID" value="NZ_JAUSVF010000001.1"/>
</dbReference>
<protein>
    <recommendedName>
        <fullName evidence="4">Flp pilus-assembly TadG-like N-terminal domain-containing protein</fullName>
    </recommendedName>
</protein>
<keyword evidence="3" id="KW-1185">Reference proteome</keyword>
<comment type="caution">
    <text evidence="2">The sequence shown here is derived from an EMBL/GenBank/DDBJ whole genome shotgun (WGS) entry which is preliminary data.</text>
</comment>
<gene>
    <name evidence="2" type="ORF">QO002_002534</name>
</gene>
<evidence type="ECO:0000313" key="3">
    <source>
        <dbReference type="Proteomes" id="UP001230207"/>
    </source>
</evidence>
<keyword evidence="1" id="KW-0472">Membrane</keyword>
<name>A0ABU0BQ82_9HYPH</name>
<evidence type="ECO:0008006" key="4">
    <source>
        <dbReference type="Google" id="ProtNLM"/>
    </source>
</evidence>
<organism evidence="2 3">
    <name type="scientific">Pararhizobium capsulatum DSM 1112</name>
    <dbReference type="NCBI Taxonomy" id="1121113"/>
    <lineage>
        <taxon>Bacteria</taxon>
        <taxon>Pseudomonadati</taxon>
        <taxon>Pseudomonadota</taxon>
        <taxon>Alphaproteobacteria</taxon>
        <taxon>Hyphomicrobiales</taxon>
        <taxon>Rhizobiaceae</taxon>
        <taxon>Rhizobium/Agrobacterium group</taxon>
        <taxon>Pararhizobium</taxon>
    </lineage>
</organism>
<sequence>MAIAMMMASAVISIVFVVDFTKTIFQLQRDRADLKMNDSGFQV</sequence>
<dbReference type="EMBL" id="JAUSVF010000001">
    <property type="protein sequence ID" value="MDQ0320396.1"/>
    <property type="molecule type" value="Genomic_DNA"/>
</dbReference>